<dbReference type="EMBL" id="LXQA011353850">
    <property type="protein sequence ID" value="MCI94351.1"/>
    <property type="molecule type" value="Genomic_DNA"/>
</dbReference>
<comment type="caution">
    <text evidence="1">The sequence shown here is derived from an EMBL/GenBank/DDBJ whole genome shotgun (WGS) entry which is preliminary data.</text>
</comment>
<evidence type="ECO:0000313" key="1">
    <source>
        <dbReference type="EMBL" id="MCI94351.1"/>
    </source>
</evidence>
<feature type="non-terminal residue" evidence="1">
    <location>
        <position position="1"/>
    </location>
</feature>
<organism evidence="1 2">
    <name type="scientific">Trifolium medium</name>
    <dbReference type="NCBI Taxonomy" id="97028"/>
    <lineage>
        <taxon>Eukaryota</taxon>
        <taxon>Viridiplantae</taxon>
        <taxon>Streptophyta</taxon>
        <taxon>Embryophyta</taxon>
        <taxon>Tracheophyta</taxon>
        <taxon>Spermatophyta</taxon>
        <taxon>Magnoliopsida</taxon>
        <taxon>eudicotyledons</taxon>
        <taxon>Gunneridae</taxon>
        <taxon>Pentapetalae</taxon>
        <taxon>rosids</taxon>
        <taxon>fabids</taxon>
        <taxon>Fabales</taxon>
        <taxon>Fabaceae</taxon>
        <taxon>Papilionoideae</taxon>
        <taxon>50 kb inversion clade</taxon>
        <taxon>NPAAA clade</taxon>
        <taxon>Hologalegina</taxon>
        <taxon>IRL clade</taxon>
        <taxon>Trifolieae</taxon>
        <taxon>Trifolium</taxon>
    </lineage>
</organism>
<keyword evidence="2" id="KW-1185">Reference proteome</keyword>
<accession>A0A392W593</accession>
<dbReference type="Proteomes" id="UP000265520">
    <property type="component" value="Unassembled WGS sequence"/>
</dbReference>
<reference evidence="1 2" key="1">
    <citation type="journal article" date="2018" name="Front. Plant Sci.">
        <title>Red Clover (Trifolium pratense) and Zigzag Clover (T. medium) - A Picture of Genomic Similarities and Differences.</title>
        <authorList>
            <person name="Dluhosova J."/>
            <person name="Istvanek J."/>
            <person name="Nedelnik J."/>
            <person name="Repkova J."/>
        </authorList>
    </citation>
    <scope>NUCLEOTIDE SEQUENCE [LARGE SCALE GENOMIC DNA]</scope>
    <source>
        <strain evidence="2">cv. 10/8</strain>
        <tissue evidence="1">Leaf</tissue>
    </source>
</reference>
<sequence length="26" mass="2929">YTMAQAEWIVDEAAALYQGAKRQIMA</sequence>
<proteinExistence type="predicted"/>
<evidence type="ECO:0000313" key="2">
    <source>
        <dbReference type="Proteomes" id="UP000265520"/>
    </source>
</evidence>
<name>A0A392W593_9FABA</name>
<dbReference type="AlphaFoldDB" id="A0A392W593"/>
<protein>
    <submittedName>
        <fullName evidence="1">Uncharacterized protein</fullName>
    </submittedName>
</protein>